<dbReference type="EMBL" id="AFLW02000065">
    <property type="protein sequence ID" value="EMM83417.1"/>
    <property type="molecule type" value="Genomic_DNA"/>
</dbReference>
<dbReference type="Proteomes" id="UP000012128">
    <property type="component" value="Unassembled WGS sequence"/>
</dbReference>
<organism evidence="1 2">
    <name type="scientific">Leptospira interrogans str. 2006001854</name>
    <dbReference type="NCBI Taxonomy" id="1001590"/>
    <lineage>
        <taxon>Bacteria</taxon>
        <taxon>Pseudomonadati</taxon>
        <taxon>Spirochaetota</taxon>
        <taxon>Spirochaetia</taxon>
        <taxon>Leptospirales</taxon>
        <taxon>Leptospiraceae</taxon>
        <taxon>Leptospira</taxon>
    </lineage>
</organism>
<gene>
    <name evidence="1" type="ORF">LEP1GSC037_4142</name>
</gene>
<sequence>MGLALIYFFEKTKNLNLANLFLKCGNYCKSCFYKQILKL</sequence>
<protein>
    <submittedName>
        <fullName evidence="1">Uncharacterized protein</fullName>
    </submittedName>
</protein>
<reference evidence="1 2" key="1">
    <citation type="submission" date="2013-01" db="EMBL/GenBank/DDBJ databases">
        <authorList>
            <person name="Harkins D.M."/>
            <person name="Durkin A.S."/>
            <person name="Brinkac L.M."/>
            <person name="Haft D.H."/>
            <person name="Selengut J.D."/>
            <person name="Sanka R."/>
            <person name="DePew J."/>
            <person name="Purushe J."/>
            <person name="Hospenthal D.R."/>
            <person name="Murray C.K."/>
            <person name="Pimentel G."/>
            <person name="Wasfy M."/>
            <person name="Parker T."/>
            <person name="Miller R.S."/>
            <person name="Vinetz J.M."/>
            <person name="Sutton G.G."/>
            <person name="Nierman W.C."/>
            <person name="Fouts D.E."/>
        </authorList>
    </citation>
    <scope>NUCLEOTIDE SEQUENCE [LARGE SCALE GENOMIC DNA]</scope>
    <source>
        <strain evidence="1 2">2006001854</strain>
    </source>
</reference>
<evidence type="ECO:0000313" key="1">
    <source>
        <dbReference type="EMBL" id="EMM83417.1"/>
    </source>
</evidence>
<dbReference type="AlphaFoldDB" id="M6GJ88"/>
<evidence type="ECO:0000313" key="2">
    <source>
        <dbReference type="Proteomes" id="UP000012128"/>
    </source>
</evidence>
<name>M6GJ88_LEPIR</name>
<proteinExistence type="predicted"/>
<comment type="caution">
    <text evidence="1">The sequence shown here is derived from an EMBL/GenBank/DDBJ whole genome shotgun (WGS) entry which is preliminary data.</text>
</comment>
<accession>M6GJ88</accession>